<proteinExistence type="predicted"/>
<evidence type="ECO:0000313" key="2">
    <source>
        <dbReference type="EMBL" id="KAK5866299.1"/>
    </source>
</evidence>
<evidence type="ECO:0000256" key="1">
    <source>
        <dbReference type="SAM" id="MobiDB-lite"/>
    </source>
</evidence>
<dbReference type="Proteomes" id="UP001346869">
    <property type="component" value="Unassembled WGS sequence"/>
</dbReference>
<keyword evidence="3" id="KW-1185">Reference proteome</keyword>
<evidence type="ECO:0000313" key="3">
    <source>
        <dbReference type="Proteomes" id="UP001346869"/>
    </source>
</evidence>
<sequence>MSAAAGALSSPRLEQLTTQDGWGPADVQLQLTGQGLQLLPPSPGGPEPHAPKQQSATSRLEKKLNLGTQTPCFRLVKVCPFPQGIAHSHLIASDGVSPLSLGRNKNTQDKG</sequence>
<dbReference type="EMBL" id="JAUZQC010000009">
    <property type="protein sequence ID" value="KAK5866299.1"/>
    <property type="molecule type" value="Genomic_DNA"/>
</dbReference>
<comment type="caution">
    <text evidence="2">The sequence shown here is derived from an EMBL/GenBank/DDBJ whole genome shotgun (WGS) entry which is preliminary data.</text>
</comment>
<protein>
    <submittedName>
        <fullName evidence="2">Uncharacterized protein</fullName>
    </submittedName>
</protein>
<reference evidence="2 3" key="2">
    <citation type="journal article" date="2023" name="Mol. Biol. Evol.">
        <title>Genomics of Secondarily Temperate Adaptation in the Only Non-Antarctic Icefish.</title>
        <authorList>
            <person name="Rivera-Colon A.G."/>
            <person name="Rayamajhi N."/>
            <person name="Minhas B.F."/>
            <person name="Madrigal G."/>
            <person name="Bilyk K.T."/>
            <person name="Yoon V."/>
            <person name="Hune M."/>
            <person name="Gregory S."/>
            <person name="Cheng C.H.C."/>
            <person name="Catchen J.M."/>
        </authorList>
    </citation>
    <scope>NUCLEOTIDE SEQUENCE [LARGE SCALE GENOMIC DNA]</scope>
    <source>
        <strain evidence="2">JMC-PN-2008</strain>
    </source>
</reference>
<dbReference type="AlphaFoldDB" id="A0AAN7XTH4"/>
<feature type="region of interest" description="Disordered" evidence="1">
    <location>
        <begin position="1"/>
        <end position="63"/>
    </location>
</feature>
<reference evidence="2 3" key="1">
    <citation type="journal article" date="2023" name="Genes (Basel)">
        <title>Chromosome-Level Genome Assembly and Circadian Gene Repertoire of the Patagonia Blennie Eleginops maclovinus-The Closest Ancestral Proxy of Antarctic Cryonotothenioids.</title>
        <authorList>
            <person name="Cheng C.C."/>
            <person name="Rivera-Colon A.G."/>
            <person name="Minhas B.F."/>
            <person name="Wilson L."/>
            <person name="Rayamajhi N."/>
            <person name="Vargas-Chacoff L."/>
            <person name="Catchen J.M."/>
        </authorList>
    </citation>
    <scope>NUCLEOTIDE SEQUENCE [LARGE SCALE GENOMIC DNA]</scope>
    <source>
        <strain evidence="2">JMC-PN-2008</strain>
    </source>
</reference>
<organism evidence="2 3">
    <name type="scientific">Eleginops maclovinus</name>
    <name type="common">Patagonian blennie</name>
    <name type="synonym">Eleginus maclovinus</name>
    <dbReference type="NCBI Taxonomy" id="56733"/>
    <lineage>
        <taxon>Eukaryota</taxon>
        <taxon>Metazoa</taxon>
        <taxon>Chordata</taxon>
        <taxon>Craniata</taxon>
        <taxon>Vertebrata</taxon>
        <taxon>Euteleostomi</taxon>
        <taxon>Actinopterygii</taxon>
        <taxon>Neopterygii</taxon>
        <taxon>Teleostei</taxon>
        <taxon>Neoteleostei</taxon>
        <taxon>Acanthomorphata</taxon>
        <taxon>Eupercaria</taxon>
        <taxon>Perciformes</taxon>
        <taxon>Notothenioidei</taxon>
        <taxon>Eleginopidae</taxon>
        <taxon>Eleginops</taxon>
    </lineage>
</organism>
<feature type="region of interest" description="Disordered" evidence="1">
    <location>
        <begin position="92"/>
        <end position="111"/>
    </location>
</feature>
<feature type="compositionally biased region" description="Low complexity" evidence="1">
    <location>
        <begin position="28"/>
        <end position="39"/>
    </location>
</feature>
<gene>
    <name evidence="2" type="ORF">PBY51_020500</name>
</gene>
<name>A0AAN7XTH4_ELEMC</name>
<accession>A0AAN7XTH4</accession>